<dbReference type="Proteomes" id="UP000823749">
    <property type="component" value="Chromosome 8"/>
</dbReference>
<keyword evidence="2" id="KW-1185">Reference proteome</keyword>
<sequence>MDIQRLRCKVNFKALSFVPHIRALGDALISCLRYPPDQREALGTNYLKEVTDAADRQGPGKFVVLHLRFDKV</sequence>
<dbReference type="EMBL" id="JACTNZ010000008">
    <property type="protein sequence ID" value="KAG5536691.1"/>
    <property type="molecule type" value="Genomic_DNA"/>
</dbReference>
<accession>A0AAV6J6C7</accession>
<dbReference type="PANTHER" id="PTHR31933">
    <property type="entry name" value="O-FUCOSYLTRANSFERASE 2-RELATED"/>
    <property type="match status" value="1"/>
</dbReference>
<evidence type="ECO:0008006" key="3">
    <source>
        <dbReference type="Google" id="ProtNLM"/>
    </source>
</evidence>
<proteinExistence type="predicted"/>
<comment type="caution">
    <text evidence="1">The sequence shown here is derived from an EMBL/GenBank/DDBJ whole genome shotgun (WGS) entry which is preliminary data.</text>
</comment>
<organism evidence="1 2">
    <name type="scientific">Rhododendron griersonianum</name>
    <dbReference type="NCBI Taxonomy" id="479676"/>
    <lineage>
        <taxon>Eukaryota</taxon>
        <taxon>Viridiplantae</taxon>
        <taxon>Streptophyta</taxon>
        <taxon>Embryophyta</taxon>
        <taxon>Tracheophyta</taxon>
        <taxon>Spermatophyta</taxon>
        <taxon>Magnoliopsida</taxon>
        <taxon>eudicotyledons</taxon>
        <taxon>Gunneridae</taxon>
        <taxon>Pentapetalae</taxon>
        <taxon>asterids</taxon>
        <taxon>Ericales</taxon>
        <taxon>Ericaceae</taxon>
        <taxon>Ericoideae</taxon>
        <taxon>Rhodoreae</taxon>
        <taxon>Rhododendron</taxon>
    </lineage>
</organism>
<protein>
    <recommendedName>
        <fullName evidence="3">O-fucosyltransferase family protein</fullName>
    </recommendedName>
</protein>
<evidence type="ECO:0000313" key="1">
    <source>
        <dbReference type="EMBL" id="KAG5536691.1"/>
    </source>
</evidence>
<dbReference type="GO" id="GO:0006004">
    <property type="term" value="P:fucose metabolic process"/>
    <property type="evidence" value="ECO:0007669"/>
    <property type="project" value="UniProtKB-KW"/>
</dbReference>
<dbReference type="AlphaFoldDB" id="A0AAV6J6C7"/>
<dbReference type="PANTHER" id="PTHR31933:SF5">
    <property type="entry name" value="O-FUCOSYLTRANSFERASE 31"/>
    <property type="match status" value="1"/>
</dbReference>
<gene>
    <name evidence="1" type="ORF">RHGRI_024197</name>
</gene>
<dbReference type="InterPro" id="IPR052272">
    <property type="entry name" value="GT106_glycosyltransferase"/>
</dbReference>
<evidence type="ECO:0000313" key="2">
    <source>
        <dbReference type="Proteomes" id="UP000823749"/>
    </source>
</evidence>
<reference evidence="1" key="1">
    <citation type="submission" date="2020-08" db="EMBL/GenBank/DDBJ databases">
        <title>Plant Genome Project.</title>
        <authorList>
            <person name="Zhang R.-G."/>
        </authorList>
    </citation>
    <scope>NUCLEOTIDE SEQUENCE</scope>
    <source>
        <strain evidence="1">WSP0</strain>
        <tissue evidence="1">Leaf</tissue>
    </source>
</reference>
<dbReference type="GO" id="GO:0016757">
    <property type="term" value="F:glycosyltransferase activity"/>
    <property type="evidence" value="ECO:0007669"/>
    <property type="project" value="UniProtKB-KW"/>
</dbReference>
<name>A0AAV6J6C7_9ERIC</name>